<organism evidence="1 2">
    <name type="scientific">Coptis chinensis</name>
    <dbReference type="NCBI Taxonomy" id="261450"/>
    <lineage>
        <taxon>Eukaryota</taxon>
        <taxon>Viridiplantae</taxon>
        <taxon>Streptophyta</taxon>
        <taxon>Embryophyta</taxon>
        <taxon>Tracheophyta</taxon>
        <taxon>Spermatophyta</taxon>
        <taxon>Magnoliopsida</taxon>
        <taxon>Ranunculales</taxon>
        <taxon>Ranunculaceae</taxon>
        <taxon>Coptidoideae</taxon>
        <taxon>Coptis</taxon>
    </lineage>
</organism>
<keyword evidence="2" id="KW-1185">Reference proteome</keyword>
<proteinExistence type="predicted"/>
<dbReference type="OrthoDB" id="2018506at2759"/>
<dbReference type="AlphaFoldDB" id="A0A835IZS6"/>
<evidence type="ECO:0000313" key="2">
    <source>
        <dbReference type="Proteomes" id="UP000631114"/>
    </source>
</evidence>
<sequence>MTTTLPWHHPLLLLPPKSQQVTFATRRHVSTQTQAFRRSDLDGFAKKVASGEVWKDAWRSANDGFEQLVYDAKKAAERIDRQYSVSRRVSEVAQTAKYKARELDREYEIGQKWKSFSLDFSRNLPGQKQKRTLE</sequence>
<dbReference type="EMBL" id="JADFTS010000001">
    <property type="protein sequence ID" value="KAF9626399.1"/>
    <property type="molecule type" value="Genomic_DNA"/>
</dbReference>
<dbReference type="Proteomes" id="UP000631114">
    <property type="component" value="Unassembled WGS sequence"/>
</dbReference>
<reference evidence="1 2" key="1">
    <citation type="submission" date="2020-10" db="EMBL/GenBank/DDBJ databases">
        <title>The Coptis chinensis genome and diversification of protoberbering-type alkaloids.</title>
        <authorList>
            <person name="Wang B."/>
            <person name="Shu S."/>
            <person name="Song C."/>
            <person name="Liu Y."/>
        </authorList>
    </citation>
    <scope>NUCLEOTIDE SEQUENCE [LARGE SCALE GENOMIC DNA]</scope>
    <source>
        <strain evidence="1">HL-2020</strain>
        <tissue evidence="1">Leaf</tissue>
    </source>
</reference>
<accession>A0A835IZS6</accession>
<protein>
    <submittedName>
        <fullName evidence="1">Uncharacterized protein</fullName>
    </submittedName>
</protein>
<gene>
    <name evidence="1" type="ORF">IFM89_033218</name>
</gene>
<evidence type="ECO:0000313" key="1">
    <source>
        <dbReference type="EMBL" id="KAF9626399.1"/>
    </source>
</evidence>
<dbReference type="PANTHER" id="PTHR36356">
    <property type="entry name" value="EXPRESSED PROTEIN"/>
    <property type="match status" value="1"/>
</dbReference>
<dbReference type="PANTHER" id="PTHR36356:SF1">
    <property type="entry name" value="EXPRESSED PROTEIN"/>
    <property type="match status" value="1"/>
</dbReference>
<name>A0A835IZS6_9MAGN</name>
<dbReference type="GO" id="GO:0009507">
    <property type="term" value="C:chloroplast"/>
    <property type="evidence" value="ECO:0007669"/>
    <property type="project" value="TreeGrafter"/>
</dbReference>
<comment type="caution">
    <text evidence="1">The sequence shown here is derived from an EMBL/GenBank/DDBJ whole genome shotgun (WGS) entry which is preliminary data.</text>
</comment>